<evidence type="ECO:0000256" key="1">
    <source>
        <dbReference type="SAM" id="MobiDB-lite"/>
    </source>
</evidence>
<dbReference type="STRING" id="1182544.W9WD13"/>
<dbReference type="EMBL" id="AMGW01000005">
    <property type="protein sequence ID" value="EXJ56414.1"/>
    <property type="molecule type" value="Genomic_DNA"/>
</dbReference>
<sequence length="630" mass="69791">MRRATNCPPPLCDGNSARSSPLSSPPLTQSATREASASQEGKQFRPTRELPFEVAQHVQTYLEEGLFTQAFDTLLSVTGNNAFSVSASAPVTIPPVSHLALAATLTVHPSTTTRTNDREKWNQANAALRLLKLIHSLVGPVNANFAAAFTFHKFDLRFSRRTDNRASDDDEEGESEDAFRDDNLNTTYARSHSLWTRAEDFWRLVGWAFNCACLPGMYGSRWTHYRLLLEFLVSMIETDWRIRTIGENPSPDESLLWQYIELASSGHARQRRIIRAIFADGSARSLAEFREIFAHELKEPKQEDGTAKKLEKQEHVNIDQDFYGDYLGQEDDDVSDGAANDGDAISVGGGRRSKRLRTGTRPRTPSAKRLTPRSSNGSLRSSYTDAEGDTSTPSAPTLGDSSSISLRLRLLRLLTWVSAHDTLTSTSPTTFPDLEELFILFVEFIRPLSLPVFAQIVLPSPSNPFDATTLTSLCESILQRMLEHSAPSRRSMVLLSQSKLEEEYLRFAASKNSADANARVSILLESLARTLAGVGALKKTPLLLAVVAEGVERRVNNVAVRVGKKGVKTEKGKRQSEEALAWEWLVESGERISKIVDGLDGQADTRRVKGAVSKTAEALDEHEHTIHVSR</sequence>
<dbReference type="Proteomes" id="UP000019473">
    <property type="component" value="Unassembled WGS sequence"/>
</dbReference>
<name>W9WD13_9EURO</name>
<comment type="caution">
    <text evidence="2">The sequence shown here is derived from an EMBL/GenBank/DDBJ whole genome shotgun (WGS) entry which is preliminary data.</text>
</comment>
<dbReference type="eggNOG" id="ENOG502SIYP">
    <property type="taxonomic scope" value="Eukaryota"/>
</dbReference>
<dbReference type="VEuPathDB" id="FungiDB:A1O7_06757"/>
<dbReference type="AlphaFoldDB" id="W9WD13"/>
<accession>W9WD13</accession>
<proteinExistence type="predicted"/>
<dbReference type="OrthoDB" id="5411773at2759"/>
<organism evidence="2 3">
    <name type="scientific">Cladophialophora yegresii CBS 114405</name>
    <dbReference type="NCBI Taxonomy" id="1182544"/>
    <lineage>
        <taxon>Eukaryota</taxon>
        <taxon>Fungi</taxon>
        <taxon>Dikarya</taxon>
        <taxon>Ascomycota</taxon>
        <taxon>Pezizomycotina</taxon>
        <taxon>Eurotiomycetes</taxon>
        <taxon>Chaetothyriomycetidae</taxon>
        <taxon>Chaetothyriales</taxon>
        <taxon>Herpotrichiellaceae</taxon>
        <taxon>Cladophialophora</taxon>
    </lineage>
</organism>
<reference evidence="2 3" key="1">
    <citation type="submission" date="2013-03" db="EMBL/GenBank/DDBJ databases">
        <title>The Genome Sequence of Cladophialophora yegresii CBS 114405.</title>
        <authorList>
            <consortium name="The Broad Institute Genomics Platform"/>
            <person name="Cuomo C."/>
            <person name="de Hoog S."/>
            <person name="Gorbushina A."/>
            <person name="Walker B."/>
            <person name="Young S.K."/>
            <person name="Zeng Q."/>
            <person name="Gargeya S."/>
            <person name="Fitzgerald M."/>
            <person name="Haas B."/>
            <person name="Abouelleil A."/>
            <person name="Allen A.W."/>
            <person name="Alvarado L."/>
            <person name="Arachchi H.M."/>
            <person name="Berlin A.M."/>
            <person name="Chapman S.B."/>
            <person name="Gainer-Dewar J."/>
            <person name="Goldberg J."/>
            <person name="Griggs A."/>
            <person name="Gujja S."/>
            <person name="Hansen M."/>
            <person name="Howarth C."/>
            <person name="Imamovic A."/>
            <person name="Ireland A."/>
            <person name="Larimer J."/>
            <person name="McCowan C."/>
            <person name="Murphy C."/>
            <person name="Pearson M."/>
            <person name="Poon T.W."/>
            <person name="Priest M."/>
            <person name="Roberts A."/>
            <person name="Saif S."/>
            <person name="Shea T."/>
            <person name="Sisk P."/>
            <person name="Sykes S."/>
            <person name="Wortman J."/>
            <person name="Nusbaum C."/>
            <person name="Birren B."/>
        </authorList>
    </citation>
    <scope>NUCLEOTIDE SEQUENCE [LARGE SCALE GENOMIC DNA]</scope>
    <source>
        <strain evidence="2 3">CBS 114405</strain>
    </source>
</reference>
<feature type="compositionally biased region" description="Polar residues" evidence="1">
    <location>
        <begin position="28"/>
        <end position="41"/>
    </location>
</feature>
<evidence type="ECO:0000313" key="3">
    <source>
        <dbReference type="Proteomes" id="UP000019473"/>
    </source>
</evidence>
<feature type="region of interest" description="Disordered" evidence="1">
    <location>
        <begin position="329"/>
        <end position="400"/>
    </location>
</feature>
<dbReference type="HOGENOM" id="CLU_014331_1_0_1"/>
<dbReference type="GeneID" id="19181333"/>
<gene>
    <name evidence="2" type="ORF">A1O7_06757</name>
</gene>
<dbReference type="RefSeq" id="XP_007758948.1">
    <property type="nucleotide sequence ID" value="XM_007760758.1"/>
</dbReference>
<feature type="region of interest" description="Disordered" evidence="1">
    <location>
        <begin position="1"/>
        <end position="47"/>
    </location>
</feature>
<evidence type="ECO:0000313" key="2">
    <source>
        <dbReference type="EMBL" id="EXJ56414.1"/>
    </source>
</evidence>
<feature type="compositionally biased region" description="Polar residues" evidence="1">
    <location>
        <begin position="372"/>
        <end position="395"/>
    </location>
</feature>
<keyword evidence="3" id="KW-1185">Reference proteome</keyword>
<protein>
    <submittedName>
        <fullName evidence="2">Uncharacterized protein</fullName>
    </submittedName>
</protein>
<feature type="compositionally biased region" description="Basic residues" evidence="1">
    <location>
        <begin position="351"/>
        <end position="360"/>
    </location>
</feature>